<dbReference type="AlphaFoldDB" id="A0AAV7RHE1"/>
<comment type="caution">
    <text evidence="1">The sequence shown here is derived from an EMBL/GenBank/DDBJ whole genome shotgun (WGS) entry which is preliminary data.</text>
</comment>
<keyword evidence="2" id="KW-1185">Reference proteome</keyword>
<sequence length="258" mass="29376">MFPFPAALRPREKSYPRHMEGIHSEAWLGEEAQVTCGGPAKAQQWQRGSEWCPRDPGYIGPRRKGPRETQLAWGSQEGVLQGQAQALMGVARKEMQMQCAANEREVMELKGIALALGDPKDWGKIKLRQQELRSLVENHARKYVTAVHCQQYEVGDKVGKLLAWLKRRDIERTWVLKVEKVGHVLQTSGTDIAETFADYYKDLYTSRSTMSTEDCTDLLQDIHLQVLQDVNRDALEGDMAEEKVTCVRRGPRPDWDPS</sequence>
<dbReference type="EMBL" id="JANPWB010000009">
    <property type="protein sequence ID" value="KAJ1150343.1"/>
    <property type="molecule type" value="Genomic_DNA"/>
</dbReference>
<evidence type="ECO:0000313" key="2">
    <source>
        <dbReference type="Proteomes" id="UP001066276"/>
    </source>
</evidence>
<accession>A0AAV7RHE1</accession>
<protein>
    <submittedName>
        <fullName evidence="1">Uncharacterized protein</fullName>
    </submittedName>
</protein>
<organism evidence="1 2">
    <name type="scientific">Pleurodeles waltl</name>
    <name type="common">Iberian ribbed newt</name>
    <dbReference type="NCBI Taxonomy" id="8319"/>
    <lineage>
        <taxon>Eukaryota</taxon>
        <taxon>Metazoa</taxon>
        <taxon>Chordata</taxon>
        <taxon>Craniata</taxon>
        <taxon>Vertebrata</taxon>
        <taxon>Euteleostomi</taxon>
        <taxon>Amphibia</taxon>
        <taxon>Batrachia</taxon>
        <taxon>Caudata</taxon>
        <taxon>Salamandroidea</taxon>
        <taxon>Salamandridae</taxon>
        <taxon>Pleurodelinae</taxon>
        <taxon>Pleurodeles</taxon>
    </lineage>
</organism>
<proteinExistence type="predicted"/>
<gene>
    <name evidence="1" type="ORF">NDU88_003137</name>
</gene>
<name>A0AAV7RHE1_PLEWA</name>
<evidence type="ECO:0000313" key="1">
    <source>
        <dbReference type="EMBL" id="KAJ1150343.1"/>
    </source>
</evidence>
<reference evidence="1" key="1">
    <citation type="journal article" date="2022" name="bioRxiv">
        <title>Sequencing and chromosome-scale assembly of the giantPleurodeles waltlgenome.</title>
        <authorList>
            <person name="Brown T."/>
            <person name="Elewa A."/>
            <person name="Iarovenko S."/>
            <person name="Subramanian E."/>
            <person name="Araus A.J."/>
            <person name="Petzold A."/>
            <person name="Susuki M."/>
            <person name="Suzuki K.-i.T."/>
            <person name="Hayashi T."/>
            <person name="Toyoda A."/>
            <person name="Oliveira C."/>
            <person name="Osipova E."/>
            <person name="Leigh N.D."/>
            <person name="Simon A."/>
            <person name="Yun M.H."/>
        </authorList>
    </citation>
    <scope>NUCLEOTIDE SEQUENCE</scope>
    <source>
        <strain evidence="1">20211129_DDA</strain>
        <tissue evidence="1">Liver</tissue>
    </source>
</reference>
<dbReference type="Proteomes" id="UP001066276">
    <property type="component" value="Chromosome 5"/>
</dbReference>